<dbReference type="RefSeq" id="WP_052764972.1">
    <property type="nucleotide sequence ID" value="NZ_MDEI01000014.1"/>
</dbReference>
<dbReference type="PANTHER" id="PTHR47506:SF1">
    <property type="entry name" value="HTH-TYPE TRANSCRIPTIONAL REGULATOR YJDC"/>
    <property type="match status" value="1"/>
</dbReference>
<feature type="domain" description="HTH tetR-type" evidence="5">
    <location>
        <begin position="2"/>
        <end position="62"/>
    </location>
</feature>
<dbReference type="AlphaFoldDB" id="A0A2S7D0G4"/>
<proteinExistence type="predicted"/>
<dbReference type="PANTHER" id="PTHR47506">
    <property type="entry name" value="TRANSCRIPTIONAL REGULATORY PROTEIN"/>
    <property type="match status" value="1"/>
</dbReference>
<keyword evidence="7" id="KW-1185">Reference proteome</keyword>
<evidence type="ECO:0000313" key="6">
    <source>
        <dbReference type="EMBL" id="PPU67290.1"/>
    </source>
</evidence>
<feature type="DNA-binding region" description="H-T-H motif" evidence="4">
    <location>
        <begin position="25"/>
        <end position="44"/>
    </location>
</feature>
<evidence type="ECO:0000256" key="4">
    <source>
        <dbReference type="PROSITE-ProRule" id="PRU00335"/>
    </source>
</evidence>
<keyword evidence="1" id="KW-0805">Transcription regulation</keyword>
<dbReference type="OrthoDB" id="116240at2"/>
<dbReference type="EMBL" id="MDEI01000014">
    <property type="protein sequence ID" value="PPU67290.1"/>
    <property type="molecule type" value="Genomic_DNA"/>
</dbReference>
<dbReference type="Gene3D" id="1.10.357.10">
    <property type="entry name" value="Tetracycline Repressor, domain 2"/>
    <property type="match status" value="1"/>
</dbReference>
<evidence type="ECO:0000256" key="2">
    <source>
        <dbReference type="ARBA" id="ARBA00023125"/>
    </source>
</evidence>
<gene>
    <name evidence="6" type="ORF">XpiCFBP4643_15990</name>
</gene>
<evidence type="ECO:0000256" key="3">
    <source>
        <dbReference type="ARBA" id="ARBA00023163"/>
    </source>
</evidence>
<sequence>MSKVRERILDVATNLFYRQGIQAVGVDAIISTADVARMSFYRHFQSKEGLALAVLERRDERLCAWFEQEVERLAPDANLRPLAVFDALAMRLASPDYRGCAFLNTIAETPLPSHALHRAAAAHKHRFEAYFARLLRAAGLDESAAGDLMLLFDGAVVTAVREGNPTPATRAKNMAARVLGIARAN</sequence>
<dbReference type="GO" id="GO:0003677">
    <property type="term" value="F:DNA binding"/>
    <property type="evidence" value="ECO:0007669"/>
    <property type="project" value="UniProtKB-UniRule"/>
</dbReference>
<organism evidence="6 7">
    <name type="scientific">Xanthomonas pisi</name>
    <dbReference type="NCBI Taxonomy" id="56457"/>
    <lineage>
        <taxon>Bacteria</taxon>
        <taxon>Pseudomonadati</taxon>
        <taxon>Pseudomonadota</taxon>
        <taxon>Gammaproteobacteria</taxon>
        <taxon>Lysobacterales</taxon>
        <taxon>Lysobacteraceae</taxon>
        <taxon>Xanthomonas</taxon>
    </lineage>
</organism>
<dbReference type="SUPFAM" id="SSF48498">
    <property type="entry name" value="Tetracyclin repressor-like, C-terminal domain"/>
    <property type="match status" value="1"/>
</dbReference>
<reference evidence="7" key="1">
    <citation type="submission" date="2016-08" db="EMBL/GenBank/DDBJ databases">
        <authorList>
            <person name="Merda D."/>
            <person name="Briand M."/>
            <person name="Taghouti G."/>
            <person name="Carrere S."/>
            <person name="Gouzy J."/>
            <person name="Portier P."/>
            <person name="Jacques M.-A."/>
            <person name="Fischer-Le Saux M."/>
        </authorList>
    </citation>
    <scope>NUCLEOTIDE SEQUENCE [LARGE SCALE GENOMIC DNA]</scope>
    <source>
        <strain evidence="7">CFBP4643</strain>
    </source>
</reference>
<dbReference type="PRINTS" id="PR00455">
    <property type="entry name" value="HTHTETR"/>
</dbReference>
<dbReference type="InterPro" id="IPR036271">
    <property type="entry name" value="Tet_transcr_reg_TetR-rel_C_sf"/>
</dbReference>
<dbReference type="PROSITE" id="PS50977">
    <property type="entry name" value="HTH_TETR_2"/>
    <property type="match status" value="1"/>
</dbReference>
<evidence type="ECO:0000259" key="5">
    <source>
        <dbReference type="PROSITE" id="PS50977"/>
    </source>
</evidence>
<name>A0A2S7D0G4_9XANT</name>
<dbReference type="Pfam" id="PF00440">
    <property type="entry name" value="TetR_N"/>
    <property type="match status" value="1"/>
</dbReference>
<evidence type="ECO:0000256" key="1">
    <source>
        <dbReference type="ARBA" id="ARBA00023015"/>
    </source>
</evidence>
<dbReference type="InterPro" id="IPR001647">
    <property type="entry name" value="HTH_TetR"/>
</dbReference>
<evidence type="ECO:0000313" key="7">
    <source>
        <dbReference type="Proteomes" id="UP000238191"/>
    </source>
</evidence>
<dbReference type="InterPro" id="IPR009057">
    <property type="entry name" value="Homeodomain-like_sf"/>
</dbReference>
<accession>A0A2S7D0G4</accession>
<dbReference type="Proteomes" id="UP000238191">
    <property type="component" value="Unassembled WGS sequence"/>
</dbReference>
<keyword evidence="2 4" id="KW-0238">DNA-binding</keyword>
<protein>
    <submittedName>
        <fullName evidence="6">TetR/AcrR family transcriptional regulator</fullName>
    </submittedName>
</protein>
<dbReference type="SUPFAM" id="SSF46689">
    <property type="entry name" value="Homeodomain-like"/>
    <property type="match status" value="1"/>
</dbReference>
<comment type="caution">
    <text evidence="6">The sequence shown here is derived from an EMBL/GenBank/DDBJ whole genome shotgun (WGS) entry which is preliminary data.</text>
</comment>
<keyword evidence="3" id="KW-0804">Transcription</keyword>